<dbReference type="GO" id="GO:0000175">
    <property type="term" value="F:3'-5'-RNA exonuclease activity"/>
    <property type="evidence" value="ECO:0007669"/>
    <property type="project" value="InterPro"/>
</dbReference>
<dbReference type="FunFam" id="3.30.420.10:FF:000003">
    <property type="entry name" value="Oligoribonuclease"/>
    <property type="match status" value="1"/>
</dbReference>
<keyword evidence="7" id="KW-1185">Reference proteome</keyword>
<dbReference type="PANTHER" id="PTHR11046:SF0">
    <property type="entry name" value="OLIGORIBONUCLEASE, MITOCHONDRIAL"/>
    <property type="match status" value="1"/>
</dbReference>
<dbReference type="NCBIfam" id="NF003765">
    <property type="entry name" value="PRK05359.1"/>
    <property type="match status" value="1"/>
</dbReference>
<dbReference type="Gene3D" id="3.30.420.10">
    <property type="entry name" value="Ribonuclease H-like superfamily/Ribonuclease H"/>
    <property type="match status" value="1"/>
</dbReference>
<dbReference type="InterPro" id="IPR022894">
    <property type="entry name" value="Oligoribonuclease"/>
</dbReference>
<reference evidence="6 7" key="1">
    <citation type="submission" date="2019-04" db="EMBL/GenBank/DDBJ databases">
        <title>Comparative genomics and transcriptomics to analyze fruiting body development in filamentous ascomycetes.</title>
        <authorList>
            <consortium name="DOE Joint Genome Institute"/>
            <person name="Lutkenhaus R."/>
            <person name="Traeger S."/>
            <person name="Breuer J."/>
            <person name="Kuo A."/>
            <person name="Lipzen A."/>
            <person name="Pangilinan J."/>
            <person name="Dilworth D."/>
            <person name="Sandor L."/>
            <person name="Poggeler S."/>
            <person name="Barry K."/>
            <person name="Grigoriev I.V."/>
            <person name="Nowrousian M."/>
        </authorList>
    </citation>
    <scope>NUCLEOTIDE SEQUENCE [LARGE SCALE GENOMIC DNA]</scope>
    <source>
        <strain evidence="6 7">CBS 389.68</strain>
    </source>
</reference>
<evidence type="ECO:0000256" key="4">
    <source>
        <dbReference type="ARBA" id="ARBA00022839"/>
    </source>
</evidence>
<dbReference type="GO" id="GO:0005739">
    <property type="term" value="C:mitochondrion"/>
    <property type="evidence" value="ECO:0007669"/>
    <property type="project" value="TreeGrafter"/>
</dbReference>
<evidence type="ECO:0000256" key="2">
    <source>
        <dbReference type="ARBA" id="ARBA00022722"/>
    </source>
</evidence>
<evidence type="ECO:0000256" key="3">
    <source>
        <dbReference type="ARBA" id="ARBA00022801"/>
    </source>
</evidence>
<dbReference type="InterPro" id="IPR012337">
    <property type="entry name" value="RNaseH-like_sf"/>
</dbReference>
<keyword evidence="2" id="KW-0540">Nuclease</keyword>
<gene>
    <name evidence="6" type="ORF">EX30DRAFT_337824</name>
</gene>
<keyword evidence="4" id="KW-0269">Exonuclease</keyword>
<dbReference type="InParanoid" id="A0A4S2N827"/>
<organism evidence="6 7">
    <name type="scientific">Ascodesmis nigricans</name>
    <dbReference type="NCBI Taxonomy" id="341454"/>
    <lineage>
        <taxon>Eukaryota</taxon>
        <taxon>Fungi</taxon>
        <taxon>Dikarya</taxon>
        <taxon>Ascomycota</taxon>
        <taxon>Pezizomycotina</taxon>
        <taxon>Pezizomycetes</taxon>
        <taxon>Pezizales</taxon>
        <taxon>Ascodesmidaceae</taxon>
        <taxon>Ascodesmis</taxon>
    </lineage>
</organism>
<dbReference type="EMBL" id="ML220112">
    <property type="protein sequence ID" value="TGZ85467.1"/>
    <property type="molecule type" value="Genomic_DNA"/>
</dbReference>
<dbReference type="SMART" id="SM00479">
    <property type="entry name" value="EXOIII"/>
    <property type="match status" value="1"/>
</dbReference>
<evidence type="ECO:0000256" key="1">
    <source>
        <dbReference type="ARBA" id="ARBA00009921"/>
    </source>
</evidence>
<dbReference type="InterPro" id="IPR013520">
    <property type="entry name" value="Ribonucl_H"/>
</dbReference>
<dbReference type="OrthoDB" id="270189at2759"/>
<comment type="similarity">
    <text evidence="1">Belongs to the oligoribonuclease family.</text>
</comment>
<proteinExistence type="inferred from homology"/>
<sequence length="257" mass="28989">MMVSSVVVSRCRGLVRLEGRWGAGVPRFGGVVRRMGAVSGAASFQKRGLVSTTATTTTTAKTEIETEKKVHMLTRSEDPLVWIDCEMTGLNTTTDVLLQVACYITDSNLNVLDPNGFESVIHRPHSKLAEMDEWCIETHGRTGLTQRVLDSTATVQEVESRLLEYIKQYVPEKRTALLAGNSVHADKVFLAKEMSSVIEWLHYRILDVSAVKEGARRWCSEEVLSGVPKKMETHEARQDILESIEEMRYWREKLFSK</sequence>
<keyword evidence="3" id="KW-0378">Hydrolase</keyword>
<evidence type="ECO:0000313" key="6">
    <source>
        <dbReference type="EMBL" id="TGZ85467.1"/>
    </source>
</evidence>
<feature type="domain" description="Exonuclease" evidence="5">
    <location>
        <begin position="79"/>
        <end position="256"/>
    </location>
</feature>
<protein>
    <submittedName>
        <fullName evidence="6">Ribonuclease H-like protein</fullName>
    </submittedName>
</protein>
<dbReference type="AlphaFoldDB" id="A0A4S2N827"/>
<dbReference type="GO" id="GO:0003676">
    <property type="term" value="F:nucleic acid binding"/>
    <property type="evidence" value="ECO:0007669"/>
    <property type="project" value="InterPro"/>
</dbReference>
<evidence type="ECO:0000259" key="5">
    <source>
        <dbReference type="SMART" id="SM00479"/>
    </source>
</evidence>
<accession>A0A4S2N827</accession>
<name>A0A4S2N827_9PEZI</name>
<dbReference type="PANTHER" id="PTHR11046">
    <property type="entry name" value="OLIGORIBONUCLEASE, MITOCHONDRIAL"/>
    <property type="match status" value="1"/>
</dbReference>
<dbReference type="Pfam" id="PF00929">
    <property type="entry name" value="RNase_T"/>
    <property type="match status" value="1"/>
</dbReference>
<dbReference type="Proteomes" id="UP000298138">
    <property type="component" value="Unassembled WGS sequence"/>
</dbReference>
<dbReference type="CDD" id="cd06135">
    <property type="entry name" value="Orn"/>
    <property type="match status" value="1"/>
</dbReference>
<dbReference type="FunCoup" id="A0A4S2N827">
    <property type="interactions" value="755"/>
</dbReference>
<dbReference type="InterPro" id="IPR036397">
    <property type="entry name" value="RNaseH_sf"/>
</dbReference>
<dbReference type="STRING" id="341454.A0A4S2N827"/>
<evidence type="ECO:0000313" key="7">
    <source>
        <dbReference type="Proteomes" id="UP000298138"/>
    </source>
</evidence>
<dbReference type="SUPFAM" id="SSF53098">
    <property type="entry name" value="Ribonuclease H-like"/>
    <property type="match status" value="1"/>
</dbReference>